<name>B4DJM3_HUMAN</name>
<accession>B4DJM3</accession>
<proteinExistence type="evidence at transcript level"/>
<dbReference type="EMBL" id="AK296146">
    <property type="protein sequence ID" value="BAG58885.1"/>
    <property type="molecule type" value="mRNA"/>
</dbReference>
<organism evidence="2">
    <name type="scientific">Homo sapiens</name>
    <name type="common">Human</name>
    <dbReference type="NCBI Taxonomy" id="9606"/>
    <lineage>
        <taxon>Eukaryota</taxon>
        <taxon>Metazoa</taxon>
        <taxon>Chordata</taxon>
        <taxon>Craniata</taxon>
        <taxon>Vertebrata</taxon>
        <taxon>Euteleostomi</taxon>
        <taxon>Mammalia</taxon>
        <taxon>Eutheria</taxon>
        <taxon>Euarchontoglires</taxon>
        <taxon>Primates</taxon>
        <taxon>Haplorrhini</taxon>
        <taxon>Catarrhini</taxon>
        <taxon>Hominidae</taxon>
        <taxon>Homo</taxon>
    </lineage>
</organism>
<evidence type="ECO:0000313" key="2">
    <source>
        <dbReference type="EMBL" id="BAG58885.1"/>
    </source>
</evidence>
<evidence type="ECO:0000256" key="1">
    <source>
        <dbReference type="SAM" id="MobiDB-lite"/>
    </source>
</evidence>
<dbReference type="AlphaFoldDB" id="B4DJM3"/>
<feature type="region of interest" description="Disordered" evidence="1">
    <location>
        <begin position="81"/>
        <end position="104"/>
    </location>
</feature>
<reference evidence="2" key="1">
    <citation type="submission" date="2007-10" db="EMBL/GenBank/DDBJ databases">
        <title>NEDO human cDNA sequencing project focused on splicing variants.</title>
        <authorList>
            <person name="Wakamatsu A."/>
            <person name="Yamamoto J."/>
            <person name="Kimura K."/>
            <person name="Ishii S."/>
            <person name="Watanabe K."/>
            <person name="Sugiyama A."/>
            <person name="Murakawa K."/>
            <person name="Kaida T."/>
            <person name="Tsuchiya K."/>
            <person name="Fukuzumi Y."/>
            <person name="Kumagai A."/>
            <person name="Oishi Y."/>
            <person name="Yamamoto S."/>
            <person name="Ono Y."/>
            <person name="Komori Y."/>
            <person name="Yamazaki M."/>
            <person name="Kisu Y."/>
            <person name="Nishikawa T."/>
            <person name="Sugano S."/>
            <person name="Nomura N."/>
            <person name="Isogai T."/>
        </authorList>
    </citation>
    <scope>NUCLEOTIDE SEQUENCE</scope>
    <source>
        <tissue evidence="2">Thalamus</tissue>
    </source>
</reference>
<protein>
    <submittedName>
        <fullName evidence="2">cDNA FLJ52629</fullName>
    </submittedName>
</protein>
<sequence length="104" mass="10549">MPGNRRDAVRKATGCRSWKGKVGGSAASCLRAGHTRRGCPGQGGIWLILPVPCALGAAPPSAQRSPPACFLEAGLPSVPRLACPPPAPRGQGKGSRSGLPGEFP</sequence>